<sequence length="183" mass="20351">MKLYLFGASGTGVTTLGRALGQALSLPYFDTDAYYWLPSDPPFTVRRPAAARDAALAEDFTAHPAWVLGGSLVSWGTQWLTDLDLVVFLWLPPALRLRRLHQRELERYGNVIFTDPTRAAQTQAFLDWAAGYDDNSCGGSRTLATHTAWLGQFTSPVLELRGDLSETQRLEMVLARLQKPVLP</sequence>
<dbReference type="InterPro" id="IPR052922">
    <property type="entry name" value="Cytidylate_Kinase-2"/>
</dbReference>
<dbReference type="GO" id="GO:0016301">
    <property type="term" value="F:kinase activity"/>
    <property type="evidence" value="ECO:0007669"/>
    <property type="project" value="UniProtKB-KW"/>
</dbReference>
<reference evidence="1 2" key="1">
    <citation type="submission" date="2020-11" db="EMBL/GenBank/DDBJ databases">
        <authorList>
            <person name="Kim M.K."/>
        </authorList>
    </citation>
    <scope>NUCLEOTIDE SEQUENCE [LARGE SCALE GENOMIC DNA]</scope>
    <source>
        <strain evidence="1 2">BT683</strain>
    </source>
</reference>
<accession>A0ABS0IEE0</accession>
<keyword evidence="1" id="KW-0418">Kinase</keyword>
<proteinExistence type="predicted"/>
<dbReference type="Gene3D" id="3.40.50.300">
    <property type="entry name" value="P-loop containing nucleotide triphosphate hydrolases"/>
    <property type="match status" value="1"/>
</dbReference>
<dbReference type="RefSeq" id="WP_196281102.1">
    <property type="nucleotide sequence ID" value="NZ_JADQDQ010000002.1"/>
</dbReference>
<dbReference type="NCBIfam" id="NF004861">
    <property type="entry name" value="PRK06217.1"/>
    <property type="match status" value="1"/>
</dbReference>
<organism evidence="1 2">
    <name type="scientific">Hymenobacter jeongseonensis</name>
    <dbReference type="NCBI Taxonomy" id="2791027"/>
    <lineage>
        <taxon>Bacteria</taxon>
        <taxon>Pseudomonadati</taxon>
        <taxon>Bacteroidota</taxon>
        <taxon>Cytophagia</taxon>
        <taxon>Cytophagales</taxon>
        <taxon>Hymenobacteraceae</taxon>
        <taxon>Hymenobacter</taxon>
    </lineage>
</organism>
<keyword evidence="2" id="KW-1185">Reference proteome</keyword>
<name>A0ABS0IEE0_9BACT</name>
<gene>
    <name evidence="1" type="ORF">I2I05_04855</name>
</gene>
<dbReference type="Proteomes" id="UP000597617">
    <property type="component" value="Unassembled WGS sequence"/>
</dbReference>
<dbReference type="PANTHER" id="PTHR37816">
    <property type="entry name" value="YALI0E33011P"/>
    <property type="match status" value="1"/>
</dbReference>
<dbReference type="PANTHER" id="PTHR37816:SF2">
    <property type="entry name" value="DNA TOPOLOGY MODULATION PROTEIN FLAR-RELATED PROTEIN"/>
    <property type="match status" value="1"/>
</dbReference>
<dbReference type="SUPFAM" id="SSF52540">
    <property type="entry name" value="P-loop containing nucleoside triphosphate hydrolases"/>
    <property type="match status" value="1"/>
</dbReference>
<protein>
    <submittedName>
        <fullName evidence="1">Adenylate kinase</fullName>
    </submittedName>
</protein>
<dbReference type="InterPro" id="IPR027417">
    <property type="entry name" value="P-loop_NTPase"/>
</dbReference>
<evidence type="ECO:0000313" key="2">
    <source>
        <dbReference type="Proteomes" id="UP000597617"/>
    </source>
</evidence>
<evidence type="ECO:0000313" key="1">
    <source>
        <dbReference type="EMBL" id="MBF9236717.1"/>
    </source>
</evidence>
<dbReference type="EMBL" id="JADQDQ010000002">
    <property type="protein sequence ID" value="MBF9236717.1"/>
    <property type="molecule type" value="Genomic_DNA"/>
</dbReference>
<keyword evidence="1" id="KW-0808">Transferase</keyword>
<comment type="caution">
    <text evidence="1">The sequence shown here is derived from an EMBL/GenBank/DDBJ whole genome shotgun (WGS) entry which is preliminary data.</text>
</comment>